<dbReference type="Gene3D" id="1.25.40.10">
    <property type="entry name" value="Tetratricopeptide repeat domain"/>
    <property type="match status" value="1"/>
</dbReference>
<evidence type="ECO:0000313" key="3">
    <source>
        <dbReference type="Proteomes" id="UP000182589"/>
    </source>
</evidence>
<feature type="domain" description="HTH cro/C1-type" evidence="1">
    <location>
        <begin position="9"/>
        <end position="63"/>
    </location>
</feature>
<reference evidence="3" key="1">
    <citation type="submission" date="2016-10" db="EMBL/GenBank/DDBJ databases">
        <authorList>
            <person name="Varghese N."/>
        </authorList>
    </citation>
    <scope>NUCLEOTIDE SEQUENCE [LARGE SCALE GENOMIC DNA]</scope>
    <source>
        <strain evidence="3">DSM 12489</strain>
    </source>
</reference>
<name>A0A1H2QWV6_9BACL</name>
<dbReference type="AlphaFoldDB" id="A0A1H2QWV6"/>
<dbReference type="PROSITE" id="PS50943">
    <property type="entry name" value="HTH_CROC1"/>
    <property type="match status" value="1"/>
</dbReference>
<dbReference type="STRING" id="89784.SAMN04489725_10280"/>
<keyword evidence="3" id="KW-1185">Reference proteome</keyword>
<dbReference type="GO" id="GO:0003677">
    <property type="term" value="F:DNA binding"/>
    <property type="evidence" value="ECO:0007669"/>
    <property type="project" value="InterPro"/>
</dbReference>
<evidence type="ECO:0000313" key="2">
    <source>
        <dbReference type="EMBL" id="SDW11656.1"/>
    </source>
</evidence>
<sequence length="201" mass="22376">MVNQPWEVIAGARRSQGLTQLQACSGICSQTVYSLFEQGVLMPSDSEIEQICLRVGVQDVEGLTQLCSLHRERLSQKVALWRAFVHQDAHGVGRLLANLTDDALLVDALCYQTWFFTVAPEVAYSFTQPPAVGSLAELHSLVVTARNYLPKGMLGRGDIRLLVVLAVIEADLAATRGRHTAAAYWRDRAQELRLQVPRYWV</sequence>
<dbReference type="InterPro" id="IPR010982">
    <property type="entry name" value="Lambda_DNA-bd_dom_sf"/>
</dbReference>
<accession>A0A1H2QWV6</accession>
<evidence type="ECO:0000259" key="1">
    <source>
        <dbReference type="PROSITE" id="PS50943"/>
    </source>
</evidence>
<organism evidence="2 3">
    <name type="scientific">Alicyclobacillus hesperidum</name>
    <dbReference type="NCBI Taxonomy" id="89784"/>
    <lineage>
        <taxon>Bacteria</taxon>
        <taxon>Bacillati</taxon>
        <taxon>Bacillota</taxon>
        <taxon>Bacilli</taxon>
        <taxon>Bacillales</taxon>
        <taxon>Alicyclobacillaceae</taxon>
        <taxon>Alicyclobacillus</taxon>
    </lineage>
</organism>
<dbReference type="SUPFAM" id="SSF47413">
    <property type="entry name" value="lambda repressor-like DNA-binding domains"/>
    <property type="match status" value="1"/>
</dbReference>
<dbReference type="InterPro" id="IPR011990">
    <property type="entry name" value="TPR-like_helical_dom_sf"/>
</dbReference>
<dbReference type="EMBL" id="FNOJ01000002">
    <property type="protein sequence ID" value="SDW11656.1"/>
    <property type="molecule type" value="Genomic_DNA"/>
</dbReference>
<dbReference type="CDD" id="cd00093">
    <property type="entry name" value="HTH_XRE"/>
    <property type="match status" value="1"/>
</dbReference>
<gene>
    <name evidence="2" type="ORF">SAMN04489725_10280</name>
</gene>
<protein>
    <recommendedName>
        <fullName evidence="1">HTH cro/C1-type domain-containing protein</fullName>
    </recommendedName>
</protein>
<dbReference type="InterPro" id="IPR001387">
    <property type="entry name" value="Cro/C1-type_HTH"/>
</dbReference>
<proteinExistence type="predicted"/>
<dbReference type="Proteomes" id="UP000182589">
    <property type="component" value="Unassembled WGS sequence"/>
</dbReference>